<dbReference type="AlphaFoldDB" id="A0A9W6U217"/>
<accession>A0A9W6U217</accession>
<dbReference type="Proteomes" id="UP001165121">
    <property type="component" value="Unassembled WGS sequence"/>
</dbReference>
<feature type="signal peptide" evidence="1">
    <location>
        <begin position="1"/>
        <end position="20"/>
    </location>
</feature>
<protein>
    <submittedName>
        <fullName evidence="2">Unnamed protein product</fullName>
    </submittedName>
</protein>
<sequence length="218" mass="23705">MSFFRALWVLCCFCGRYLLPSQVPLDQFFNVNVNIGNEFGLFRRDYVQSGEHIYLQCSLRSNSAGRYRLAFQEPLDASDDGDGGSADASGKVALNDRGKASFRVAVVVAEASKFVDTTTSVALQGRVHESSRETWNLFPVVSLPFTVVPPGGELKEGLTGDLGVHCCRAVAMDGLRHDILLAESPGNLGKYLLLLVRTSTLESIVSKLMLGDSALVII</sequence>
<name>A0A9W6U217_9STRA</name>
<proteinExistence type="predicted"/>
<keyword evidence="3" id="KW-1185">Reference proteome</keyword>
<dbReference type="EMBL" id="BSXT01000323">
    <property type="protein sequence ID" value="GMF24414.1"/>
    <property type="molecule type" value="Genomic_DNA"/>
</dbReference>
<evidence type="ECO:0000256" key="1">
    <source>
        <dbReference type="SAM" id="SignalP"/>
    </source>
</evidence>
<gene>
    <name evidence="2" type="ORF">Pfra01_000409600</name>
</gene>
<keyword evidence="1" id="KW-0732">Signal</keyword>
<organism evidence="2 3">
    <name type="scientific">Phytophthora fragariaefolia</name>
    <dbReference type="NCBI Taxonomy" id="1490495"/>
    <lineage>
        <taxon>Eukaryota</taxon>
        <taxon>Sar</taxon>
        <taxon>Stramenopiles</taxon>
        <taxon>Oomycota</taxon>
        <taxon>Peronosporomycetes</taxon>
        <taxon>Peronosporales</taxon>
        <taxon>Peronosporaceae</taxon>
        <taxon>Phytophthora</taxon>
    </lineage>
</organism>
<evidence type="ECO:0000313" key="2">
    <source>
        <dbReference type="EMBL" id="GMF24414.1"/>
    </source>
</evidence>
<dbReference type="OrthoDB" id="413520at2759"/>
<evidence type="ECO:0000313" key="3">
    <source>
        <dbReference type="Proteomes" id="UP001165121"/>
    </source>
</evidence>
<comment type="caution">
    <text evidence="2">The sequence shown here is derived from an EMBL/GenBank/DDBJ whole genome shotgun (WGS) entry which is preliminary data.</text>
</comment>
<reference evidence="2" key="1">
    <citation type="submission" date="2023-04" db="EMBL/GenBank/DDBJ databases">
        <title>Phytophthora fragariaefolia NBRC 109709.</title>
        <authorList>
            <person name="Ichikawa N."/>
            <person name="Sato H."/>
            <person name="Tonouchi N."/>
        </authorList>
    </citation>
    <scope>NUCLEOTIDE SEQUENCE</scope>
    <source>
        <strain evidence="2">NBRC 109709</strain>
    </source>
</reference>
<feature type="chain" id="PRO_5040744948" evidence="1">
    <location>
        <begin position="21"/>
        <end position="218"/>
    </location>
</feature>